<dbReference type="SUPFAM" id="SSF48300">
    <property type="entry name" value="Ribosomal protein L7/12, oligomerisation (N-terminal) domain"/>
    <property type="match status" value="1"/>
</dbReference>
<dbReference type="InterPro" id="IPR036235">
    <property type="entry name" value="Ribosomal_bL12_oligo_N_sf"/>
</dbReference>
<keyword evidence="7" id="KW-0150">Chloroplast</keyword>
<dbReference type="GO" id="GO:0003735">
    <property type="term" value="F:structural constituent of ribosome"/>
    <property type="evidence" value="ECO:0007669"/>
    <property type="project" value="InterPro"/>
</dbReference>
<reference evidence="7" key="2">
    <citation type="journal article" date="2022" name="Mol. Phylogenet. Evol.">
        <title>Maturyoshka: A maturase inside a maturase, and other peculiarities of the novel chloroplast genomes of marine euglenophytes.</title>
        <authorList>
            <person name="Maciszewski K."/>
            <person name="Dabbagh N."/>
            <person name="Preisfeld A."/>
            <person name="Karnkowska A."/>
        </authorList>
    </citation>
    <scope>NUCLEOTIDE SEQUENCE</scope>
</reference>
<organism evidence="7">
    <name type="scientific">Eutreptia sp. CCAC 1914B</name>
    <dbReference type="NCBI Taxonomy" id="2979827"/>
    <lineage>
        <taxon>Eukaryota</taxon>
        <taxon>Discoba</taxon>
        <taxon>Euglenozoa</taxon>
        <taxon>Euglenida</taxon>
        <taxon>Spirocuta</taxon>
        <taxon>Euglenophyceae</taxon>
        <taxon>Eutreptiales</taxon>
        <taxon>Eutreptiaceae</taxon>
        <taxon>Eutreptia</taxon>
    </lineage>
</organism>
<evidence type="ECO:0000259" key="6">
    <source>
        <dbReference type="Pfam" id="PF16320"/>
    </source>
</evidence>
<keyword evidence="7" id="KW-0934">Plastid</keyword>
<accession>A0A977PJ88</accession>
<comment type="similarity">
    <text evidence="1 4">Belongs to the bacterial ribosomal protein bL12 family.</text>
</comment>
<comment type="function">
    <text evidence="4">Forms part of the ribosomal stalk which helps the ribosome interact with GTP-bound translation factors. Is thus essential for accurate translation.</text>
</comment>
<gene>
    <name evidence="4" type="primary">rpl12</name>
</gene>
<dbReference type="InterPro" id="IPR014719">
    <property type="entry name" value="Ribosomal_bL12_C/ClpS-like"/>
</dbReference>
<dbReference type="GO" id="GO:1990904">
    <property type="term" value="C:ribonucleoprotein complex"/>
    <property type="evidence" value="ECO:0007669"/>
    <property type="project" value="UniProtKB-KW"/>
</dbReference>
<dbReference type="NCBIfam" id="TIGR00855">
    <property type="entry name" value="L12"/>
    <property type="match status" value="1"/>
</dbReference>
<dbReference type="AlphaFoldDB" id="A0A977PJ88"/>
<dbReference type="PANTHER" id="PTHR45987">
    <property type="entry name" value="39S RIBOSOMAL PROTEIN L12"/>
    <property type="match status" value="1"/>
</dbReference>
<proteinExistence type="inferred from homology"/>
<comment type="subcellular location">
    <subcellularLocation>
        <location evidence="4">Plastid</location>
        <location evidence="4">Chloroplast</location>
    </subcellularLocation>
</comment>
<sequence length="132" mass="14082">MSTKTTEIIEQLKNITLLEAAELITQIEETFGVDSSVSSASPVIMSNVGAGESGSAPQQEEKTEFDVVLEEVPAGQRIPIIKAIRSLTSLGLKEAKDLIESLPKSIQEGISKEEAETSKKLLEEAGGKVAIK</sequence>
<feature type="domain" description="Large ribosomal subunit protein bL12 C-terminal" evidence="5">
    <location>
        <begin position="65"/>
        <end position="132"/>
    </location>
</feature>
<dbReference type="EMBL" id="OK136183">
    <property type="protein sequence ID" value="UXD06238.1"/>
    <property type="molecule type" value="Genomic_DNA"/>
</dbReference>
<dbReference type="GO" id="GO:0006412">
    <property type="term" value="P:translation"/>
    <property type="evidence" value="ECO:0007669"/>
    <property type="project" value="UniProtKB-UniRule"/>
</dbReference>
<dbReference type="CDD" id="cd00387">
    <property type="entry name" value="Ribosomal_L7_L12"/>
    <property type="match status" value="1"/>
</dbReference>
<dbReference type="Pfam" id="PF00542">
    <property type="entry name" value="Ribosomal_L12"/>
    <property type="match status" value="1"/>
</dbReference>
<dbReference type="HAMAP" id="MF_00368">
    <property type="entry name" value="Ribosomal_bL12"/>
    <property type="match status" value="1"/>
</dbReference>
<dbReference type="Gene3D" id="3.30.1390.10">
    <property type="match status" value="1"/>
</dbReference>
<protein>
    <recommendedName>
        <fullName evidence="4">Large ribosomal subunit protein bL12c</fullName>
    </recommendedName>
</protein>
<dbReference type="GO" id="GO:0005840">
    <property type="term" value="C:ribosome"/>
    <property type="evidence" value="ECO:0007669"/>
    <property type="project" value="UniProtKB-KW"/>
</dbReference>
<dbReference type="GO" id="GO:0009507">
    <property type="term" value="C:chloroplast"/>
    <property type="evidence" value="ECO:0007669"/>
    <property type="project" value="UniProtKB-SubCell"/>
</dbReference>
<evidence type="ECO:0000256" key="3">
    <source>
        <dbReference type="ARBA" id="ARBA00023274"/>
    </source>
</evidence>
<dbReference type="FunFam" id="3.30.1390.10:FF:000001">
    <property type="entry name" value="50S ribosomal protein L7/L12"/>
    <property type="match status" value="1"/>
</dbReference>
<geneLocation type="chloroplast" evidence="7"/>
<dbReference type="Gene3D" id="1.20.5.710">
    <property type="entry name" value="Single helix bin"/>
    <property type="match status" value="1"/>
</dbReference>
<feature type="domain" description="Large ribosomal subunit protein bL12 oligomerization" evidence="6">
    <location>
        <begin position="4"/>
        <end position="49"/>
    </location>
</feature>
<dbReference type="SUPFAM" id="SSF54736">
    <property type="entry name" value="ClpS-like"/>
    <property type="match status" value="1"/>
</dbReference>
<keyword evidence="2 4" id="KW-0689">Ribosomal protein</keyword>
<comment type="subunit">
    <text evidence="4">Homodimer. Part of the ribosomal stalk of the 50S ribosomal subunit. Forms a multimeric L10(L12)X complex, where L10 forms an elongated spine to which 2 to 4 L12 dimers bind in a sequential fashion. Binds GTP-bound translation factors.</text>
</comment>
<evidence type="ECO:0000256" key="2">
    <source>
        <dbReference type="ARBA" id="ARBA00022980"/>
    </source>
</evidence>
<dbReference type="InterPro" id="IPR008932">
    <property type="entry name" value="Ribosomal_bL12_oligo"/>
</dbReference>
<evidence type="ECO:0000256" key="4">
    <source>
        <dbReference type="HAMAP-Rule" id="MF_00368"/>
    </source>
</evidence>
<name>A0A977PJ88_9EUGL</name>
<dbReference type="Pfam" id="PF16320">
    <property type="entry name" value="Ribosomal_L12_N"/>
    <property type="match status" value="1"/>
</dbReference>
<dbReference type="InterPro" id="IPR013823">
    <property type="entry name" value="Ribosomal_bL12_C"/>
</dbReference>
<evidence type="ECO:0000256" key="1">
    <source>
        <dbReference type="ARBA" id="ARBA00007197"/>
    </source>
</evidence>
<dbReference type="PANTHER" id="PTHR45987:SF4">
    <property type="entry name" value="LARGE RIBOSOMAL SUBUNIT PROTEIN BL12M"/>
    <property type="match status" value="1"/>
</dbReference>
<reference evidence="7" key="1">
    <citation type="submission" date="2021-09" db="EMBL/GenBank/DDBJ databases">
        <authorList>
            <person name="Maciszewski K."/>
            <person name="Dabbagh N."/>
            <person name="Preisfeld A."/>
            <person name="Karnkowska A."/>
        </authorList>
    </citation>
    <scope>NUCLEOTIDE SEQUENCE</scope>
</reference>
<evidence type="ECO:0000259" key="5">
    <source>
        <dbReference type="Pfam" id="PF00542"/>
    </source>
</evidence>
<evidence type="ECO:0000313" key="7">
    <source>
        <dbReference type="EMBL" id="UXD06238.1"/>
    </source>
</evidence>
<dbReference type="GO" id="GO:0003729">
    <property type="term" value="F:mRNA binding"/>
    <property type="evidence" value="ECO:0007669"/>
    <property type="project" value="TreeGrafter"/>
</dbReference>
<dbReference type="InterPro" id="IPR000206">
    <property type="entry name" value="Ribosomal_bL12"/>
</dbReference>
<keyword evidence="3 4" id="KW-0687">Ribonucleoprotein</keyword>